<evidence type="ECO:0000256" key="1">
    <source>
        <dbReference type="SAM" id="MobiDB-lite"/>
    </source>
</evidence>
<proteinExistence type="predicted"/>
<gene>
    <name evidence="2" type="ORF">AMAG_18381</name>
</gene>
<protein>
    <submittedName>
        <fullName evidence="2">Uncharacterized protein</fullName>
    </submittedName>
</protein>
<feature type="region of interest" description="Disordered" evidence="1">
    <location>
        <begin position="187"/>
        <end position="224"/>
    </location>
</feature>
<feature type="region of interest" description="Disordered" evidence="1">
    <location>
        <begin position="1"/>
        <end position="57"/>
    </location>
</feature>
<dbReference type="VEuPathDB" id="FungiDB:AMAG_18381"/>
<dbReference type="EMBL" id="GG745332">
    <property type="protein sequence ID" value="KNE58169.1"/>
    <property type="molecule type" value="Genomic_DNA"/>
</dbReference>
<evidence type="ECO:0000313" key="2">
    <source>
        <dbReference type="EMBL" id="KNE58169.1"/>
    </source>
</evidence>
<reference evidence="3" key="2">
    <citation type="submission" date="2009-11" db="EMBL/GenBank/DDBJ databases">
        <title>The Genome Sequence of Allomyces macrogynus strain ATCC 38327.</title>
        <authorList>
            <consortium name="The Broad Institute Genome Sequencing Platform"/>
            <person name="Russ C."/>
            <person name="Cuomo C."/>
            <person name="Shea T."/>
            <person name="Young S.K."/>
            <person name="Zeng Q."/>
            <person name="Koehrsen M."/>
            <person name="Haas B."/>
            <person name="Borodovsky M."/>
            <person name="Guigo R."/>
            <person name="Alvarado L."/>
            <person name="Berlin A."/>
            <person name="Borenstein D."/>
            <person name="Chen Z."/>
            <person name="Engels R."/>
            <person name="Freedman E."/>
            <person name="Gellesch M."/>
            <person name="Goldberg J."/>
            <person name="Griggs A."/>
            <person name="Gujja S."/>
            <person name="Heiman D."/>
            <person name="Hepburn T."/>
            <person name="Howarth C."/>
            <person name="Jen D."/>
            <person name="Larson L."/>
            <person name="Lewis B."/>
            <person name="Mehta T."/>
            <person name="Park D."/>
            <person name="Pearson M."/>
            <person name="Roberts A."/>
            <person name="Saif S."/>
            <person name="Shenoy N."/>
            <person name="Sisk P."/>
            <person name="Stolte C."/>
            <person name="Sykes S."/>
            <person name="Walk T."/>
            <person name="White J."/>
            <person name="Yandava C."/>
            <person name="Burger G."/>
            <person name="Gray M.W."/>
            <person name="Holland P.W.H."/>
            <person name="King N."/>
            <person name="Lang F.B.F."/>
            <person name="Roger A.J."/>
            <person name="Ruiz-Trillo I."/>
            <person name="Lander E."/>
            <person name="Nusbaum C."/>
        </authorList>
    </citation>
    <scope>NUCLEOTIDE SEQUENCE [LARGE SCALE GENOMIC DNA]</scope>
    <source>
        <strain evidence="3">ATCC 38327</strain>
    </source>
</reference>
<feature type="compositionally biased region" description="Polar residues" evidence="1">
    <location>
        <begin position="275"/>
        <end position="286"/>
    </location>
</feature>
<feature type="compositionally biased region" description="Low complexity" evidence="1">
    <location>
        <begin position="187"/>
        <end position="196"/>
    </location>
</feature>
<dbReference type="AlphaFoldDB" id="A0A0L0S767"/>
<dbReference type="Proteomes" id="UP000054350">
    <property type="component" value="Unassembled WGS sequence"/>
</dbReference>
<feature type="compositionally biased region" description="Low complexity" evidence="1">
    <location>
        <begin position="8"/>
        <end position="57"/>
    </location>
</feature>
<evidence type="ECO:0000313" key="3">
    <source>
        <dbReference type="Proteomes" id="UP000054350"/>
    </source>
</evidence>
<sequence>MAGPPATPSSTTPAAAAASTTAASDASQTAQAHPAASTAAAAPATATNTASDAPATSNGGNVAALSAQMQAMQPFGAPQPAAAHMIHPMYATAALAFPNSPAGAAAGAPGTAPFPFPGYAHHPGHHAPQAGYPAQGAETPATNEAKTTLWMGLEPWMDENYVRSLWNGIVSGPGFAELAAPSNAAGTASAGGVADANVSDCRRQRHRARQQWRQSRQGHGQDDSRQVLGVARQLLLLLIFGTHELARQVCHARRDSAAQLARRRTSGSTGRRAVASSTPRRPSTSIFVGDLAPGT</sequence>
<accession>A0A0L0S767</accession>
<name>A0A0L0S767_ALLM3</name>
<feature type="region of interest" description="Disordered" evidence="1">
    <location>
        <begin position="260"/>
        <end position="295"/>
    </location>
</feature>
<keyword evidence="3" id="KW-1185">Reference proteome</keyword>
<feature type="region of interest" description="Disordered" evidence="1">
    <location>
        <begin position="116"/>
        <end position="142"/>
    </location>
</feature>
<reference evidence="2 3" key="1">
    <citation type="submission" date="2009-11" db="EMBL/GenBank/DDBJ databases">
        <title>Annotation of Allomyces macrogynus ATCC 38327.</title>
        <authorList>
            <consortium name="The Broad Institute Genome Sequencing Platform"/>
            <person name="Russ C."/>
            <person name="Cuomo C."/>
            <person name="Burger G."/>
            <person name="Gray M.W."/>
            <person name="Holland P.W.H."/>
            <person name="King N."/>
            <person name="Lang F.B.F."/>
            <person name="Roger A.J."/>
            <person name="Ruiz-Trillo I."/>
            <person name="Young S.K."/>
            <person name="Zeng Q."/>
            <person name="Gargeya S."/>
            <person name="Fitzgerald M."/>
            <person name="Haas B."/>
            <person name="Abouelleil A."/>
            <person name="Alvarado L."/>
            <person name="Arachchi H.M."/>
            <person name="Berlin A."/>
            <person name="Chapman S.B."/>
            <person name="Gearin G."/>
            <person name="Goldberg J."/>
            <person name="Griggs A."/>
            <person name="Gujja S."/>
            <person name="Hansen M."/>
            <person name="Heiman D."/>
            <person name="Howarth C."/>
            <person name="Larimer J."/>
            <person name="Lui A."/>
            <person name="MacDonald P.J.P."/>
            <person name="McCowen C."/>
            <person name="Montmayeur A."/>
            <person name="Murphy C."/>
            <person name="Neiman D."/>
            <person name="Pearson M."/>
            <person name="Priest M."/>
            <person name="Roberts A."/>
            <person name="Saif S."/>
            <person name="Shea T."/>
            <person name="Sisk P."/>
            <person name="Stolte C."/>
            <person name="Sykes S."/>
            <person name="Wortman J."/>
            <person name="Nusbaum C."/>
            <person name="Birren B."/>
        </authorList>
    </citation>
    <scope>NUCLEOTIDE SEQUENCE [LARGE SCALE GENOMIC DNA]</scope>
    <source>
        <strain evidence="2 3">ATCC 38327</strain>
    </source>
</reference>
<organism evidence="2 3">
    <name type="scientific">Allomyces macrogynus (strain ATCC 38327)</name>
    <name type="common">Allomyces javanicus var. macrogynus</name>
    <dbReference type="NCBI Taxonomy" id="578462"/>
    <lineage>
        <taxon>Eukaryota</taxon>
        <taxon>Fungi</taxon>
        <taxon>Fungi incertae sedis</taxon>
        <taxon>Blastocladiomycota</taxon>
        <taxon>Blastocladiomycetes</taxon>
        <taxon>Blastocladiales</taxon>
        <taxon>Blastocladiaceae</taxon>
        <taxon>Allomyces</taxon>
    </lineage>
</organism>
<feature type="compositionally biased region" description="Low complexity" evidence="1">
    <location>
        <begin position="116"/>
        <end position="134"/>
    </location>
</feature>